<feature type="chain" id="PRO_5022937393" description="Secreted protein" evidence="2">
    <location>
        <begin position="23"/>
        <end position="72"/>
    </location>
</feature>
<dbReference type="RefSeq" id="WP_146391518.1">
    <property type="nucleotide sequence ID" value="NZ_SJPK01000005.1"/>
</dbReference>
<dbReference type="AlphaFoldDB" id="A0A5C5XUK2"/>
<protein>
    <recommendedName>
        <fullName evidence="5">Secreted protein</fullName>
    </recommendedName>
</protein>
<evidence type="ECO:0000256" key="1">
    <source>
        <dbReference type="SAM" id="MobiDB-lite"/>
    </source>
</evidence>
<gene>
    <name evidence="3" type="ORF">CA85_24920</name>
</gene>
<feature type="compositionally biased region" description="Acidic residues" evidence="1">
    <location>
        <begin position="62"/>
        <end position="72"/>
    </location>
</feature>
<feature type="signal peptide" evidence="2">
    <location>
        <begin position="1"/>
        <end position="22"/>
    </location>
</feature>
<reference evidence="3 4" key="1">
    <citation type="submission" date="2019-02" db="EMBL/GenBank/DDBJ databases">
        <title>Deep-cultivation of Planctomycetes and their phenomic and genomic characterization uncovers novel biology.</title>
        <authorList>
            <person name="Wiegand S."/>
            <person name="Jogler M."/>
            <person name="Boedeker C."/>
            <person name="Pinto D."/>
            <person name="Vollmers J."/>
            <person name="Rivas-Marin E."/>
            <person name="Kohn T."/>
            <person name="Peeters S.H."/>
            <person name="Heuer A."/>
            <person name="Rast P."/>
            <person name="Oberbeckmann S."/>
            <person name="Bunk B."/>
            <person name="Jeske O."/>
            <person name="Meyerdierks A."/>
            <person name="Storesund J.E."/>
            <person name="Kallscheuer N."/>
            <person name="Luecker S."/>
            <person name="Lage O.M."/>
            <person name="Pohl T."/>
            <person name="Merkel B.J."/>
            <person name="Hornburger P."/>
            <person name="Mueller R.-W."/>
            <person name="Bruemmer F."/>
            <person name="Labrenz M."/>
            <person name="Spormann A.M."/>
            <person name="Op Den Camp H."/>
            <person name="Overmann J."/>
            <person name="Amann R."/>
            <person name="Jetten M.S.M."/>
            <person name="Mascher T."/>
            <person name="Medema M.H."/>
            <person name="Devos D.P."/>
            <person name="Kaster A.-K."/>
            <person name="Ovreas L."/>
            <person name="Rohde M."/>
            <person name="Galperin M.Y."/>
            <person name="Jogler C."/>
        </authorList>
    </citation>
    <scope>NUCLEOTIDE SEQUENCE [LARGE SCALE GENOMIC DNA]</scope>
    <source>
        <strain evidence="3 4">CA85</strain>
    </source>
</reference>
<proteinExistence type="predicted"/>
<evidence type="ECO:0000313" key="3">
    <source>
        <dbReference type="EMBL" id="TWT66398.1"/>
    </source>
</evidence>
<keyword evidence="4" id="KW-1185">Reference proteome</keyword>
<sequence length="72" mass="7783" precursor="true">MAHLRFRFQTIAVSFTLLSALALTTGCQPPREQAITTEDGEVATEFSDDMVDDGTPVPAEELPGDEQQDAAE</sequence>
<feature type="region of interest" description="Disordered" evidence="1">
    <location>
        <begin position="31"/>
        <end position="72"/>
    </location>
</feature>
<comment type="caution">
    <text evidence="3">The sequence shown here is derived from an EMBL/GenBank/DDBJ whole genome shotgun (WGS) entry which is preliminary data.</text>
</comment>
<organism evidence="3 4">
    <name type="scientific">Allorhodopirellula solitaria</name>
    <dbReference type="NCBI Taxonomy" id="2527987"/>
    <lineage>
        <taxon>Bacteria</taxon>
        <taxon>Pseudomonadati</taxon>
        <taxon>Planctomycetota</taxon>
        <taxon>Planctomycetia</taxon>
        <taxon>Pirellulales</taxon>
        <taxon>Pirellulaceae</taxon>
        <taxon>Allorhodopirellula</taxon>
    </lineage>
</organism>
<feature type="compositionally biased region" description="Acidic residues" evidence="1">
    <location>
        <begin position="38"/>
        <end position="52"/>
    </location>
</feature>
<dbReference type="Proteomes" id="UP000318053">
    <property type="component" value="Unassembled WGS sequence"/>
</dbReference>
<name>A0A5C5XUK2_9BACT</name>
<dbReference type="EMBL" id="SJPK01000005">
    <property type="protein sequence ID" value="TWT66398.1"/>
    <property type="molecule type" value="Genomic_DNA"/>
</dbReference>
<evidence type="ECO:0008006" key="5">
    <source>
        <dbReference type="Google" id="ProtNLM"/>
    </source>
</evidence>
<evidence type="ECO:0000256" key="2">
    <source>
        <dbReference type="SAM" id="SignalP"/>
    </source>
</evidence>
<evidence type="ECO:0000313" key="4">
    <source>
        <dbReference type="Proteomes" id="UP000318053"/>
    </source>
</evidence>
<dbReference type="OrthoDB" id="9996270at2"/>
<accession>A0A5C5XUK2</accession>
<keyword evidence="2" id="KW-0732">Signal</keyword>
<dbReference type="PROSITE" id="PS51257">
    <property type="entry name" value="PROKAR_LIPOPROTEIN"/>
    <property type="match status" value="1"/>
</dbReference>